<dbReference type="Gene3D" id="2.70.40.10">
    <property type="match status" value="1"/>
</dbReference>
<dbReference type="KEGG" id="mfv:Mfer_0736"/>
<keyword evidence="1" id="KW-0378">Hydrolase</keyword>
<dbReference type="InterPro" id="IPR033704">
    <property type="entry name" value="dUTPase_trimeric"/>
</dbReference>
<evidence type="ECO:0000313" key="4">
    <source>
        <dbReference type="Proteomes" id="UP000002315"/>
    </source>
</evidence>
<dbReference type="CDD" id="cd07557">
    <property type="entry name" value="trimeric_dUTPase"/>
    <property type="match status" value="1"/>
</dbReference>
<evidence type="ECO:0000313" key="3">
    <source>
        <dbReference type="EMBL" id="ADP77535.1"/>
    </source>
</evidence>
<organism evidence="3 4">
    <name type="scientific">Methanothermus fervidus (strain ATCC 43054 / DSM 2088 / JCM 10308 / V24 S)</name>
    <dbReference type="NCBI Taxonomy" id="523846"/>
    <lineage>
        <taxon>Archaea</taxon>
        <taxon>Methanobacteriati</taxon>
        <taxon>Methanobacteriota</taxon>
        <taxon>Methanomada group</taxon>
        <taxon>Methanobacteria</taxon>
        <taxon>Methanobacteriales</taxon>
        <taxon>Methanothermaceae</taxon>
        <taxon>Methanothermus</taxon>
    </lineage>
</organism>
<dbReference type="InterPro" id="IPR011962">
    <property type="entry name" value="dCTP_deaminase"/>
</dbReference>
<dbReference type="PANTHER" id="PTHR42680:SF3">
    <property type="entry name" value="DCTP DEAMINASE"/>
    <property type="match status" value="1"/>
</dbReference>
<dbReference type="Pfam" id="PF22769">
    <property type="entry name" value="DCD"/>
    <property type="match status" value="1"/>
</dbReference>
<reference evidence="3 4" key="1">
    <citation type="journal article" date="2010" name="Stand. Genomic Sci.">
        <title>Complete genome sequence of Methanothermus fervidus type strain (V24S).</title>
        <authorList>
            <person name="Anderson I."/>
            <person name="Djao O.D."/>
            <person name="Misra M."/>
            <person name="Chertkov O."/>
            <person name="Nolan M."/>
            <person name="Lucas S."/>
            <person name="Lapidus A."/>
            <person name="Del Rio T.G."/>
            <person name="Tice H."/>
            <person name="Cheng J.F."/>
            <person name="Tapia R."/>
            <person name="Han C."/>
            <person name="Goodwin L."/>
            <person name="Pitluck S."/>
            <person name="Liolios K."/>
            <person name="Ivanova N."/>
            <person name="Mavromatis K."/>
            <person name="Mikhailova N."/>
            <person name="Pati A."/>
            <person name="Brambilla E."/>
            <person name="Chen A."/>
            <person name="Palaniappan K."/>
            <person name="Land M."/>
            <person name="Hauser L."/>
            <person name="Chang Y.J."/>
            <person name="Jeffries C.D."/>
            <person name="Sikorski J."/>
            <person name="Spring S."/>
            <person name="Rohde M."/>
            <person name="Eichinger K."/>
            <person name="Huber H."/>
            <person name="Wirth R."/>
            <person name="Goker M."/>
            <person name="Detter J.C."/>
            <person name="Woyke T."/>
            <person name="Bristow J."/>
            <person name="Eisen J.A."/>
            <person name="Markowitz V."/>
            <person name="Hugenholtz P."/>
            <person name="Klenk H.P."/>
            <person name="Kyrpides N.C."/>
        </authorList>
    </citation>
    <scope>NUCLEOTIDE SEQUENCE [LARGE SCALE GENOMIC DNA]</scope>
    <source>
        <strain evidence="4">ATCC 43054 / DSM 2088 / JCM 10308 / V24 S</strain>
    </source>
</reference>
<dbReference type="SUPFAM" id="SSF51283">
    <property type="entry name" value="dUTPase-like"/>
    <property type="match status" value="1"/>
</dbReference>
<gene>
    <name evidence="3" type="ordered locus">Mfer_0736</name>
</gene>
<dbReference type="GO" id="GO:0006229">
    <property type="term" value="P:dUTP biosynthetic process"/>
    <property type="evidence" value="ECO:0007669"/>
    <property type="project" value="InterPro"/>
</dbReference>
<dbReference type="STRING" id="523846.Mfer_0736"/>
<dbReference type="PANTHER" id="PTHR42680">
    <property type="entry name" value="DCTP DEAMINASE"/>
    <property type="match status" value="1"/>
</dbReference>
<dbReference type="HOGENOM" id="CLU_103451_2_0_2"/>
<proteinExistence type="predicted"/>
<dbReference type="GO" id="GO:0008829">
    <property type="term" value="F:dCTP deaminase activity"/>
    <property type="evidence" value="ECO:0007669"/>
    <property type="project" value="InterPro"/>
</dbReference>
<dbReference type="InterPro" id="IPR036157">
    <property type="entry name" value="dUTPase-like_sf"/>
</dbReference>
<dbReference type="AlphaFoldDB" id="E3GZ03"/>
<keyword evidence="2" id="KW-0546">Nucleotide metabolism</keyword>
<dbReference type="Proteomes" id="UP000002315">
    <property type="component" value="Chromosome"/>
</dbReference>
<sequence length="151" mass="17333">MIIGEKELRKIFRSKDIQPAGIDLRLKNLYEQKSAASLINEEKNLPKLNKIEGPIYELKPGKAYLAETQKIKIPRGYAMLYFPRSTLIRSFVDVRTALGDPGFEGKLYFLIVNHGEYIYKIKKGERFAQAVLVKVKGSGKYNGDYQNFQIE</sequence>
<protein>
    <submittedName>
        <fullName evidence="3">Deoxycytidine-triphosphate deaminase related protein</fullName>
    </submittedName>
</protein>
<name>E3GZ03_METFV</name>
<evidence type="ECO:0000256" key="1">
    <source>
        <dbReference type="ARBA" id="ARBA00022801"/>
    </source>
</evidence>
<evidence type="ECO:0000256" key="2">
    <source>
        <dbReference type="ARBA" id="ARBA00023080"/>
    </source>
</evidence>
<accession>E3GZ03</accession>
<dbReference type="EMBL" id="CP002278">
    <property type="protein sequence ID" value="ADP77535.1"/>
    <property type="molecule type" value="Genomic_DNA"/>
</dbReference>
<keyword evidence="4" id="KW-1185">Reference proteome</keyword>